<dbReference type="SUPFAM" id="SSF52047">
    <property type="entry name" value="RNI-like"/>
    <property type="match status" value="1"/>
</dbReference>
<dbReference type="Gene3D" id="1.20.1280.50">
    <property type="match status" value="1"/>
</dbReference>
<protein>
    <recommendedName>
        <fullName evidence="2">F-box domain-containing protein</fullName>
    </recommendedName>
</protein>
<comment type="caution">
    <text evidence="3">The sequence shown here is derived from an EMBL/GenBank/DDBJ whole genome shotgun (WGS) entry which is preliminary data.</text>
</comment>
<dbReference type="EMBL" id="JBAHYK010000414">
    <property type="protein sequence ID" value="KAL0574261.1"/>
    <property type="molecule type" value="Genomic_DNA"/>
</dbReference>
<evidence type="ECO:0000256" key="1">
    <source>
        <dbReference type="SAM" id="MobiDB-lite"/>
    </source>
</evidence>
<accession>A0ABR3FG58</accession>
<feature type="compositionally biased region" description="Polar residues" evidence="1">
    <location>
        <begin position="328"/>
        <end position="338"/>
    </location>
</feature>
<feature type="region of interest" description="Disordered" evidence="1">
    <location>
        <begin position="319"/>
        <end position="338"/>
    </location>
</feature>
<gene>
    <name evidence="3" type="ORF">V5O48_007690</name>
</gene>
<evidence type="ECO:0000313" key="4">
    <source>
        <dbReference type="Proteomes" id="UP001465976"/>
    </source>
</evidence>
<proteinExistence type="predicted"/>
<organism evidence="3 4">
    <name type="scientific">Marasmius crinis-equi</name>
    <dbReference type="NCBI Taxonomy" id="585013"/>
    <lineage>
        <taxon>Eukaryota</taxon>
        <taxon>Fungi</taxon>
        <taxon>Dikarya</taxon>
        <taxon>Basidiomycota</taxon>
        <taxon>Agaricomycotina</taxon>
        <taxon>Agaricomycetes</taxon>
        <taxon>Agaricomycetidae</taxon>
        <taxon>Agaricales</taxon>
        <taxon>Marasmiineae</taxon>
        <taxon>Marasmiaceae</taxon>
        <taxon>Marasmius</taxon>
    </lineage>
</organism>
<dbReference type="Gene3D" id="3.80.10.10">
    <property type="entry name" value="Ribonuclease Inhibitor"/>
    <property type="match status" value="1"/>
</dbReference>
<dbReference type="InterPro" id="IPR032675">
    <property type="entry name" value="LRR_dom_sf"/>
</dbReference>
<evidence type="ECO:0000259" key="2">
    <source>
        <dbReference type="Pfam" id="PF12937"/>
    </source>
</evidence>
<reference evidence="3 4" key="1">
    <citation type="submission" date="2024-02" db="EMBL/GenBank/DDBJ databases">
        <title>A draft genome for the cacao thread blight pathogen Marasmius crinis-equi.</title>
        <authorList>
            <person name="Cohen S.P."/>
            <person name="Baruah I.K."/>
            <person name="Amoako-Attah I."/>
            <person name="Bukari Y."/>
            <person name="Meinhardt L.W."/>
            <person name="Bailey B.A."/>
        </authorList>
    </citation>
    <scope>NUCLEOTIDE SEQUENCE [LARGE SCALE GENOMIC DNA]</scope>
    <source>
        <strain evidence="3 4">GH-76</strain>
    </source>
</reference>
<feature type="domain" description="F-box" evidence="2">
    <location>
        <begin position="100"/>
        <end position="152"/>
    </location>
</feature>
<dbReference type="Pfam" id="PF12937">
    <property type="entry name" value="F-box-like"/>
    <property type="match status" value="1"/>
</dbReference>
<evidence type="ECO:0000313" key="3">
    <source>
        <dbReference type="EMBL" id="KAL0574261.1"/>
    </source>
</evidence>
<dbReference type="Proteomes" id="UP001465976">
    <property type="component" value="Unassembled WGS sequence"/>
</dbReference>
<name>A0ABR3FG58_9AGAR</name>
<sequence length="541" mass="61376">MDIFKKALKTCDSCDFTFPSKSNANLSQVDHYLTAYPGNHVALAEDVPLIEDHIFGLQNDIIAYDIEIQRISNVLAQLNARRNALSRAERQFKSLTRPSIRRLPADILLHIFLLYLESEKDRPACAPVLCLGSVCSEWRTLVHTFSFLWATIRYEDPFVDPPSSYPDVQRHDRYGPLVQFCLEKSGSVPIKVYLAYELNWVSFNHARVWEELMRHSNRWRVLSIDNYSFESFPTNLPILEELVLSGFTVAFAILPERVSTPALRRISLTGNLVSFGTRFDVSSLTSLSVLGSFRFPLFLALLKQCPTLRVLDIKEAHLEKQPSGESDPLTNGSSPTPLSTVRSLTVDVAYPERFHSFSDTLFGYLTFPSLKILSMAIPTGPYTLKSGIDRDGPVFHQITSPPLTSLDLCGIAFREDQDILDFLTSLPSTLSQLRLAFCDFPAHSDTFLQKLTLPNDEGSEILPYLTVLDLSGTPLEFKDASLLPAMVESRWRVEESQERKRLSRVHFTWKENRYHAVSSRLETLSDEGLRVEFTSALEDPW</sequence>
<keyword evidence="4" id="KW-1185">Reference proteome</keyword>
<dbReference type="InterPro" id="IPR001810">
    <property type="entry name" value="F-box_dom"/>
</dbReference>